<dbReference type="SUPFAM" id="SSF55874">
    <property type="entry name" value="ATPase domain of HSP90 chaperone/DNA topoisomerase II/histidine kinase"/>
    <property type="match status" value="1"/>
</dbReference>
<keyword evidence="5" id="KW-0902">Two-component regulatory system</keyword>
<feature type="domain" description="Histidine kinase/HSP90-like ATPase" evidence="8">
    <location>
        <begin position="335"/>
        <end position="428"/>
    </location>
</feature>
<accession>A0ABW1VB42</accession>
<dbReference type="GO" id="GO:0016301">
    <property type="term" value="F:kinase activity"/>
    <property type="evidence" value="ECO:0007669"/>
    <property type="project" value="UniProtKB-KW"/>
</dbReference>
<name>A0ABW1VB42_9MICO</name>
<evidence type="ECO:0000256" key="6">
    <source>
        <dbReference type="SAM" id="MobiDB-lite"/>
    </source>
</evidence>
<comment type="caution">
    <text evidence="9">The sequence shown here is derived from an EMBL/GenBank/DDBJ whole genome shotgun (WGS) entry which is preliminary data.</text>
</comment>
<dbReference type="RefSeq" id="WP_386726633.1">
    <property type="nucleotide sequence ID" value="NZ_JBHSTP010000001.1"/>
</dbReference>
<keyword evidence="4 9" id="KW-0418">Kinase</keyword>
<feature type="transmembrane region" description="Helical" evidence="7">
    <location>
        <begin position="113"/>
        <end position="135"/>
    </location>
</feature>
<feature type="region of interest" description="Disordered" evidence="6">
    <location>
        <begin position="1"/>
        <end position="26"/>
    </location>
</feature>
<dbReference type="InterPro" id="IPR050482">
    <property type="entry name" value="Sensor_HK_TwoCompSys"/>
</dbReference>
<keyword evidence="3" id="KW-0808">Transferase</keyword>
<evidence type="ECO:0000313" key="9">
    <source>
        <dbReference type="EMBL" id="MFC6354770.1"/>
    </source>
</evidence>
<dbReference type="EMBL" id="JBHSTP010000001">
    <property type="protein sequence ID" value="MFC6354770.1"/>
    <property type="molecule type" value="Genomic_DNA"/>
</dbReference>
<proteinExistence type="predicted"/>
<reference evidence="10" key="1">
    <citation type="journal article" date="2019" name="Int. J. Syst. Evol. Microbiol.">
        <title>The Global Catalogue of Microorganisms (GCM) 10K type strain sequencing project: providing services to taxonomists for standard genome sequencing and annotation.</title>
        <authorList>
            <consortium name="The Broad Institute Genomics Platform"/>
            <consortium name="The Broad Institute Genome Sequencing Center for Infectious Disease"/>
            <person name="Wu L."/>
            <person name="Ma J."/>
        </authorList>
    </citation>
    <scope>NUCLEOTIDE SEQUENCE [LARGE SCALE GENOMIC DNA]</scope>
    <source>
        <strain evidence="10">CCUG 43304</strain>
    </source>
</reference>
<dbReference type="Pfam" id="PF02518">
    <property type="entry name" value="HATPase_c"/>
    <property type="match status" value="1"/>
</dbReference>
<dbReference type="PANTHER" id="PTHR24421">
    <property type="entry name" value="NITRATE/NITRITE SENSOR PROTEIN NARX-RELATED"/>
    <property type="match status" value="1"/>
</dbReference>
<evidence type="ECO:0000256" key="2">
    <source>
        <dbReference type="ARBA" id="ARBA00012438"/>
    </source>
</evidence>
<dbReference type="InterPro" id="IPR036890">
    <property type="entry name" value="HATPase_C_sf"/>
</dbReference>
<evidence type="ECO:0000256" key="3">
    <source>
        <dbReference type="ARBA" id="ARBA00022679"/>
    </source>
</evidence>
<keyword evidence="7" id="KW-0812">Transmembrane</keyword>
<feature type="transmembrane region" description="Helical" evidence="7">
    <location>
        <begin position="141"/>
        <end position="174"/>
    </location>
</feature>
<protein>
    <recommendedName>
        <fullName evidence="2">histidine kinase</fullName>
        <ecNumber evidence="2">2.7.13.3</ecNumber>
    </recommendedName>
</protein>
<feature type="transmembrane region" description="Helical" evidence="7">
    <location>
        <begin position="87"/>
        <end position="106"/>
    </location>
</feature>
<evidence type="ECO:0000256" key="5">
    <source>
        <dbReference type="ARBA" id="ARBA00023012"/>
    </source>
</evidence>
<feature type="compositionally biased region" description="Acidic residues" evidence="6">
    <location>
        <begin position="452"/>
        <end position="462"/>
    </location>
</feature>
<feature type="transmembrane region" description="Helical" evidence="7">
    <location>
        <begin position="50"/>
        <end position="67"/>
    </location>
</feature>
<dbReference type="PANTHER" id="PTHR24421:SF10">
    <property type="entry name" value="NITRATE_NITRITE SENSOR PROTEIN NARQ"/>
    <property type="match status" value="1"/>
</dbReference>
<feature type="compositionally biased region" description="Polar residues" evidence="6">
    <location>
        <begin position="1"/>
        <end position="16"/>
    </location>
</feature>
<evidence type="ECO:0000256" key="1">
    <source>
        <dbReference type="ARBA" id="ARBA00000085"/>
    </source>
</evidence>
<feature type="transmembrane region" description="Helical" evidence="7">
    <location>
        <begin position="186"/>
        <end position="210"/>
    </location>
</feature>
<keyword evidence="10" id="KW-1185">Reference proteome</keyword>
<evidence type="ECO:0000259" key="8">
    <source>
        <dbReference type="Pfam" id="PF02518"/>
    </source>
</evidence>
<feature type="region of interest" description="Disordered" evidence="6">
    <location>
        <begin position="437"/>
        <end position="462"/>
    </location>
</feature>
<organism evidence="9 10">
    <name type="scientific">Luethyella okanaganae</name>
    <dbReference type="NCBI Taxonomy" id="69372"/>
    <lineage>
        <taxon>Bacteria</taxon>
        <taxon>Bacillati</taxon>
        <taxon>Actinomycetota</taxon>
        <taxon>Actinomycetes</taxon>
        <taxon>Micrococcales</taxon>
        <taxon>Microbacteriaceae</taxon>
        <taxon>Luethyella</taxon>
    </lineage>
</organism>
<comment type="catalytic activity">
    <reaction evidence="1">
        <text>ATP + protein L-histidine = ADP + protein N-phospho-L-histidine.</text>
        <dbReference type="EC" id="2.7.13.3"/>
    </reaction>
</comment>
<dbReference type="EC" id="2.7.13.3" evidence="2"/>
<keyword evidence="7" id="KW-0472">Membrane</keyword>
<sequence length="462" mass="48993">MTAASGSQNQEPVSTRETGRLGGSRRESRVLLSDAAQPRNPISTAQIETVASRSVGIFGVVFGLQTLSPMFSQLNNLHPTWADGMNIAVFGGIVVVALATMIKVLVRATTAMFAIVYLLALIAWPFAVVDVTAFANEKPWLWYLCTVATACAAIAFRLLLASVYTIVVPLVYGILRTLPAGGNVDLALASLDAVYAIILGEVVLIIITMLRQAALAVDVAQSAALRRYAVAVRQHATEVERVQVDSIVHDSVLTTLLSAASARTPQEKELAASMAHDAIDRLDAAGAIAPGDERIVTLGRLGRRIRAAAEAFSAPFAIVTRNVEEHSLPIQAAEAIYSATVQAMVNSMQHAGGEEMHVNRTLTLSGTDGGGCTVVIADTGAGFDEHRIPTGRLGLRVSIHERVANAGGTVRVHSRVGEGTRIVIVWPVASNAPDPVVSRLSNDEKPVLGFDDQQENEEEAGT</sequence>
<dbReference type="Gene3D" id="3.30.565.10">
    <property type="entry name" value="Histidine kinase-like ATPase, C-terminal domain"/>
    <property type="match status" value="1"/>
</dbReference>
<dbReference type="InterPro" id="IPR003594">
    <property type="entry name" value="HATPase_dom"/>
</dbReference>
<evidence type="ECO:0000256" key="7">
    <source>
        <dbReference type="SAM" id="Phobius"/>
    </source>
</evidence>
<evidence type="ECO:0000256" key="4">
    <source>
        <dbReference type="ARBA" id="ARBA00022777"/>
    </source>
</evidence>
<evidence type="ECO:0000313" key="10">
    <source>
        <dbReference type="Proteomes" id="UP001596306"/>
    </source>
</evidence>
<dbReference type="Proteomes" id="UP001596306">
    <property type="component" value="Unassembled WGS sequence"/>
</dbReference>
<keyword evidence="7" id="KW-1133">Transmembrane helix</keyword>
<gene>
    <name evidence="9" type="ORF">ACFQB0_01405</name>
</gene>